<gene>
    <name evidence="1" type="ORF">H9X91_04330</name>
</gene>
<dbReference type="GO" id="GO:0016829">
    <property type="term" value="F:lyase activity"/>
    <property type="evidence" value="ECO:0007669"/>
    <property type="project" value="UniProtKB-KW"/>
</dbReference>
<dbReference type="InterPro" id="IPR018523">
    <property type="entry name" value="Isocitrate_lyase_ph_CS"/>
</dbReference>
<evidence type="ECO:0000313" key="2">
    <source>
        <dbReference type="Proteomes" id="UP000719500"/>
    </source>
</evidence>
<proteinExistence type="predicted"/>
<dbReference type="Pfam" id="PF13714">
    <property type="entry name" value="PEP_mutase"/>
    <property type="match status" value="1"/>
</dbReference>
<keyword evidence="2" id="KW-1185">Reference proteome</keyword>
<dbReference type="EMBL" id="JACSNX010000003">
    <property type="protein sequence ID" value="MBM6850665.1"/>
    <property type="molecule type" value="Genomic_DNA"/>
</dbReference>
<dbReference type="InterPro" id="IPR015813">
    <property type="entry name" value="Pyrv/PenolPyrv_kinase-like_dom"/>
</dbReference>
<dbReference type="SUPFAM" id="SSF51621">
    <property type="entry name" value="Phosphoenolpyruvate/pyruvate domain"/>
    <property type="match status" value="1"/>
</dbReference>
<dbReference type="InterPro" id="IPR039556">
    <property type="entry name" value="ICL/PEPM"/>
</dbReference>
<accession>A0ABS2FTQ6</accession>
<protein>
    <submittedName>
        <fullName evidence="1">Isocitrate lyase/phosphoenolpyruvate mutase family protein</fullName>
    </submittedName>
</protein>
<dbReference type="Gene3D" id="3.20.20.60">
    <property type="entry name" value="Phosphoenolpyruvate-binding domains"/>
    <property type="match status" value="1"/>
</dbReference>
<dbReference type="RefSeq" id="WP_204802885.1">
    <property type="nucleotide sequence ID" value="NZ_JACSNX010000003.1"/>
</dbReference>
<name>A0ABS2FTQ6_9FIRM</name>
<dbReference type="Proteomes" id="UP000719500">
    <property type="component" value="Unassembled WGS sequence"/>
</dbReference>
<evidence type="ECO:0000313" key="1">
    <source>
        <dbReference type="EMBL" id="MBM6850665.1"/>
    </source>
</evidence>
<dbReference type="PANTHER" id="PTHR42905:SF5">
    <property type="entry name" value="CARBOXYVINYL-CARBOXYPHOSPHONATE PHOSPHORYLMUTASE, CHLOROPLASTIC"/>
    <property type="match status" value="1"/>
</dbReference>
<dbReference type="CDD" id="cd00377">
    <property type="entry name" value="ICL_PEPM"/>
    <property type="match status" value="1"/>
</dbReference>
<sequence length="294" mass="32177">MVLRKRLRKLVEAEEILILPGAYDALSAKLVQAAGFQAVYLTGYGQSASKLGEPDVGLMCMSEMAERTRDIAMAVDIPVACDADTGFGGPVNVIRTVREYERAGAAAIQLEDQTMPKKCGHMLGRQVVPAEEMAEKIRAAAAARGDPDFLIIARTDARTEHGIDEAIRRGRLYEEAGADIIFIESLETVDEMKRVNREIRKPTIANMVEGGRTPFLPARELQEIGYSAVIFPITTLYAAAKAVYDVLADLRENGTSAGSSDRMLCFREFNELIGLPAVRKIESGDLSAVRRDLL</sequence>
<dbReference type="PANTHER" id="PTHR42905">
    <property type="entry name" value="PHOSPHOENOLPYRUVATE CARBOXYLASE"/>
    <property type="match status" value="1"/>
</dbReference>
<dbReference type="PROSITE" id="PS00161">
    <property type="entry name" value="ISOCITRATE_LYASE"/>
    <property type="match status" value="1"/>
</dbReference>
<keyword evidence="1" id="KW-0456">Lyase</keyword>
<reference evidence="1 2" key="1">
    <citation type="journal article" date="2021" name="Sci. Rep.">
        <title>The distribution of antibiotic resistance genes in chicken gut microbiota commensals.</title>
        <authorList>
            <person name="Juricova H."/>
            <person name="Matiasovicova J."/>
            <person name="Kubasova T."/>
            <person name="Cejkova D."/>
            <person name="Rychlik I."/>
        </authorList>
    </citation>
    <scope>NUCLEOTIDE SEQUENCE [LARGE SCALE GENOMIC DNA]</scope>
    <source>
        <strain evidence="1 2">An411</strain>
    </source>
</reference>
<dbReference type="InterPro" id="IPR040442">
    <property type="entry name" value="Pyrv_kinase-like_dom_sf"/>
</dbReference>
<organism evidence="1 2">
    <name type="scientific">Oscillibacter valericigenes</name>
    <dbReference type="NCBI Taxonomy" id="351091"/>
    <lineage>
        <taxon>Bacteria</taxon>
        <taxon>Bacillati</taxon>
        <taxon>Bacillota</taxon>
        <taxon>Clostridia</taxon>
        <taxon>Eubacteriales</taxon>
        <taxon>Oscillospiraceae</taxon>
        <taxon>Oscillibacter</taxon>
    </lineage>
</organism>
<comment type="caution">
    <text evidence="1">The sequence shown here is derived from an EMBL/GenBank/DDBJ whole genome shotgun (WGS) entry which is preliminary data.</text>
</comment>